<sequence length="67" mass="7290">MSTMVTELYDALISAGADEEKAREAARAVASQESFSTKDDIHRMDIRLIKWQIGVGLGIVGLIKLLG</sequence>
<dbReference type="AlphaFoldDB" id="A0A1S7LIY3"/>
<gene>
    <name evidence="1" type="ORF">MAGMO_2187</name>
</gene>
<organism evidence="1">
    <name type="scientific">Magnetococcus massalia (strain MO-1)</name>
    <dbReference type="NCBI Taxonomy" id="451514"/>
    <lineage>
        <taxon>Bacteria</taxon>
        <taxon>Pseudomonadati</taxon>
        <taxon>Pseudomonadota</taxon>
        <taxon>Magnetococcia</taxon>
        <taxon>Magnetococcales</taxon>
        <taxon>Magnetococcaceae</taxon>
        <taxon>Magnetococcus</taxon>
    </lineage>
</organism>
<protein>
    <submittedName>
        <fullName evidence="1">Integrase, catalytic region</fullName>
    </submittedName>
</protein>
<accession>A0A1S7LIY3</accession>
<evidence type="ECO:0000313" key="1">
    <source>
        <dbReference type="EMBL" id="CRH06353.1"/>
    </source>
</evidence>
<proteinExistence type="predicted"/>
<name>A0A1S7LIY3_MAGMO</name>
<dbReference type="EMBL" id="LO017727">
    <property type="protein sequence ID" value="CRH06353.1"/>
    <property type="molecule type" value="Genomic_DNA"/>
</dbReference>
<reference evidence="1" key="1">
    <citation type="submission" date="2015-04" db="EMBL/GenBank/DDBJ databases">
        <authorList>
            <person name="Syromyatnikov M.Y."/>
            <person name="Popov V.N."/>
        </authorList>
    </citation>
    <scope>NUCLEOTIDE SEQUENCE</scope>
    <source>
        <strain evidence="1">MO-1</strain>
    </source>
</reference>